<name>T1KXU7_TETUR</name>
<feature type="signal peptide" evidence="2">
    <location>
        <begin position="1"/>
        <end position="15"/>
    </location>
</feature>
<evidence type="ECO:0000256" key="2">
    <source>
        <dbReference type="SAM" id="SignalP"/>
    </source>
</evidence>
<protein>
    <submittedName>
        <fullName evidence="3">Uncharacterized protein</fullName>
    </submittedName>
</protein>
<organism evidence="3 4">
    <name type="scientific">Tetranychus urticae</name>
    <name type="common">Two-spotted spider mite</name>
    <dbReference type="NCBI Taxonomy" id="32264"/>
    <lineage>
        <taxon>Eukaryota</taxon>
        <taxon>Metazoa</taxon>
        <taxon>Ecdysozoa</taxon>
        <taxon>Arthropoda</taxon>
        <taxon>Chelicerata</taxon>
        <taxon>Arachnida</taxon>
        <taxon>Acari</taxon>
        <taxon>Acariformes</taxon>
        <taxon>Trombidiformes</taxon>
        <taxon>Prostigmata</taxon>
        <taxon>Eleutherengona</taxon>
        <taxon>Raphignathae</taxon>
        <taxon>Tetranychoidea</taxon>
        <taxon>Tetranychidae</taxon>
        <taxon>Tetranychus</taxon>
    </lineage>
</organism>
<proteinExistence type="predicted"/>
<dbReference type="EnsemblMetazoa" id="tetur26g01430.1">
    <property type="protein sequence ID" value="tetur26g01430.1"/>
    <property type="gene ID" value="tetur26g01430"/>
</dbReference>
<reference evidence="4" key="1">
    <citation type="submission" date="2011-08" db="EMBL/GenBank/DDBJ databases">
        <authorList>
            <person name="Rombauts S."/>
        </authorList>
    </citation>
    <scope>NUCLEOTIDE SEQUENCE</scope>
    <source>
        <strain evidence="4">London</strain>
    </source>
</reference>
<evidence type="ECO:0000313" key="4">
    <source>
        <dbReference type="Proteomes" id="UP000015104"/>
    </source>
</evidence>
<sequence length="177" mass="19902">MGLLGILAFLALTSAQDNHSKQKRGHPGPKMVPVPVPIPVPVHHHHHHPVVMPAGSNNYQEWTGPSAQLFPEAQMIQESQDNGFFDPRGLRDFHEMHQPMAYPRYAFQPGYDGGRPRKNYYSATAGHSSERSGDNHYAPGGEARGHRRRVRPSRPEMESQVPGPMKPAESFQENNEW</sequence>
<evidence type="ECO:0000256" key="1">
    <source>
        <dbReference type="SAM" id="MobiDB-lite"/>
    </source>
</evidence>
<feature type="region of interest" description="Disordered" evidence="1">
    <location>
        <begin position="117"/>
        <end position="177"/>
    </location>
</feature>
<accession>T1KXU7</accession>
<reference evidence="3" key="2">
    <citation type="submission" date="2015-06" db="UniProtKB">
        <authorList>
            <consortium name="EnsemblMetazoa"/>
        </authorList>
    </citation>
    <scope>IDENTIFICATION</scope>
</reference>
<dbReference type="AlphaFoldDB" id="T1KXU7"/>
<feature type="chain" id="PRO_5013130643" evidence="2">
    <location>
        <begin position="16"/>
        <end position="177"/>
    </location>
</feature>
<keyword evidence="4" id="KW-1185">Reference proteome</keyword>
<dbReference type="Proteomes" id="UP000015104">
    <property type="component" value="Unassembled WGS sequence"/>
</dbReference>
<evidence type="ECO:0000313" key="3">
    <source>
        <dbReference type="EnsemblMetazoa" id="tetur26g01430.1"/>
    </source>
</evidence>
<dbReference type="EMBL" id="CAEY01000697">
    <property type="status" value="NOT_ANNOTATED_CDS"/>
    <property type="molecule type" value="Genomic_DNA"/>
</dbReference>
<keyword evidence="2" id="KW-0732">Signal</keyword>
<dbReference type="HOGENOM" id="CLU_1519780_0_0_1"/>